<evidence type="ECO:0000256" key="1">
    <source>
        <dbReference type="SAM" id="MobiDB-lite"/>
    </source>
</evidence>
<dbReference type="CDD" id="cd10911">
    <property type="entry name" value="PIN_LabA"/>
    <property type="match status" value="1"/>
</dbReference>
<proteinExistence type="predicted"/>
<feature type="region of interest" description="Disordered" evidence="1">
    <location>
        <begin position="175"/>
        <end position="206"/>
    </location>
</feature>
<dbReference type="EMBL" id="CP002156">
    <property type="protein sequence ID" value="ADM09726.1"/>
    <property type="molecule type" value="Genomic_DNA"/>
</dbReference>
<protein>
    <recommendedName>
        <fullName evidence="2">NYN domain-containing protein</fullName>
    </recommendedName>
</protein>
<dbReference type="AlphaFoldDB" id="E0TB51"/>
<dbReference type="PANTHER" id="PTHR35458">
    <property type="entry name" value="SLR0755 PROTEIN"/>
    <property type="match status" value="1"/>
</dbReference>
<dbReference type="HOGENOM" id="CLU_092340_0_0_5"/>
<dbReference type="Pfam" id="PF01936">
    <property type="entry name" value="NYN"/>
    <property type="match status" value="1"/>
</dbReference>
<dbReference type="STRING" id="314260.PB2503_08354"/>
<dbReference type="KEGG" id="pbr:PB2503_08354"/>
<organism evidence="3 4">
    <name type="scientific">Parvularcula bermudensis (strain ATCC BAA-594 / HTCC2503 / KCTC 12087)</name>
    <dbReference type="NCBI Taxonomy" id="314260"/>
    <lineage>
        <taxon>Bacteria</taxon>
        <taxon>Pseudomonadati</taxon>
        <taxon>Pseudomonadota</taxon>
        <taxon>Alphaproteobacteria</taxon>
        <taxon>Parvularculales</taxon>
        <taxon>Parvularculaceae</taxon>
        <taxon>Parvularcula</taxon>
    </lineage>
</organism>
<dbReference type="InterPro" id="IPR021139">
    <property type="entry name" value="NYN"/>
</dbReference>
<dbReference type="OrthoDB" id="9794137at2"/>
<evidence type="ECO:0000259" key="2">
    <source>
        <dbReference type="Pfam" id="PF01936"/>
    </source>
</evidence>
<dbReference type="GO" id="GO:0004540">
    <property type="term" value="F:RNA nuclease activity"/>
    <property type="evidence" value="ECO:0007669"/>
    <property type="project" value="InterPro"/>
</dbReference>
<reference evidence="3 4" key="2">
    <citation type="journal article" date="2011" name="J. Bacteriol.">
        <title>Complete genome sequence of strain HTCC2503T of Parvularcula bermudensis, the type species of the order "Parvularculales" in the class Alphaproteobacteria.</title>
        <authorList>
            <person name="Oh H.M."/>
            <person name="Kang I."/>
            <person name="Vergin K.L."/>
            <person name="Kang D."/>
            <person name="Rhee K.H."/>
            <person name="Giovannoni S.J."/>
            <person name="Cho J.C."/>
        </authorList>
    </citation>
    <scope>NUCLEOTIDE SEQUENCE [LARGE SCALE GENOMIC DNA]</scope>
    <source>
        <strain evidence="4">ATCC BAA-594 / HTCC2503 / KCTC 12087</strain>
    </source>
</reference>
<feature type="domain" description="NYN" evidence="2">
    <location>
        <begin position="8"/>
        <end position="167"/>
    </location>
</feature>
<dbReference type="Proteomes" id="UP000001302">
    <property type="component" value="Chromosome"/>
</dbReference>
<feature type="compositionally biased region" description="Acidic residues" evidence="1">
    <location>
        <begin position="188"/>
        <end position="206"/>
    </location>
</feature>
<dbReference type="Gene3D" id="3.40.50.1010">
    <property type="entry name" value="5'-nuclease"/>
    <property type="match status" value="1"/>
</dbReference>
<dbReference type="RefSeq" id="WP_013300700.1">
    <property type="nucleotide sequence ID" value="NC_014414.1"/>
</dbReference>
<gene>
    <name evidence="3" type="ordered locus">PB2503_08354</name>
</gene>
<name>E0TB51_PARBH</name>
<reference evidence="4" key="1">
    <citation type="submission" date="2010-08" db="EMBL/GenBank/DDBJ databases">
        <title>Genome sequence of Parvularcula bermudensis HTCC2503.</title>
        <authorList>
            <person name="Kang D.-M."/>
            <person name="Oh H.-M."/>
            <person name="Cho J.-C."/>
        </authorList>
    </citation>
    <scope>NUCLEOTIDE SEQUENCE [LARGE SCALE GENOMIC DNA]</scope>
    <source>
        <strain evidence="4">ATCC BAA-594 / HTCC2503 / KCTC 12087</strain>
    </source>
</reference>
<accession>E0TB51</accession>
<sequence>MGLDPDDKTAIFIDGANLYKTARNLGFDIDYKRLLQKTRAETRLVRAYYYTAMPEEREQDYSPLRPLVDWLDYNGYTMMTKAAREFTDSQGRKRFRGSVDIDLALDFVEMADKVDCLVLFTGNGDFRPAIAKAQSRGCRVICVSTTATQPPMASDDIRRQADQFVDLTSLEDVIGRKSTSHRRQEQEHDADDQSVVDDFEDDFESD</sequence>
<keyword evidence="4" id="KW-1185">Reference proteome</keyword>
<evidence type="ECO:0000313" key="3">
    <source>
        <dbReference type="EMBL" id="ADM09726.1"/>
    </source>
</evidence>
<dbReference type="eggNOG" id="COG1432">
    <property type="taxonomic scope" value="Bacteria"/>
</dbReference>
<dbReference type="InterPro" id="IPR047140">
    <property type="entry name" value="LabA"/>
</dbReference>
<dbReference type="PANTHER" id="PTHR35458:SF2">
    <property type="entry name" value="SLR0755 PROTEIN"/>
    <property type="match status" value="1"/>
</dbReference>
<evidence type="ECO:0000313" key="4">
    <source>
        <dbReference type="Proteomes" id="UP000001302"/>
    </source>
</evidence>